<evidence type="ECO:0008006" key="8">
    <source>
        <dbReference type="Google" id="ProtNLM"/>
    </source>
</evidence>
<evidence type="ECO:0000256" key="2">
    <source>
        <dbReference type="ARBA" id="ARBA00023170"/>
    </source>
</evidence>
<evidence type="ECO:0000313" key="7">
    <source>
        <dbReference type="Proteomes" id="UP000499080"/>
    </source>
</evidence>
<keyword evidence="3" id="KW-0325">Glycoprotein</keyword>
<keyword evidence="7" id="KW-1185">Reference proteome</keyword>
<keyword evidence="2" id="KW-0675">Receptor</keyword>
<keyword evidence="5" id="KW-0732">Signal</keyword>
<dbReference type="GO" id="GO:0038039">
    <property type="term" value="C:G protein-coupled receptor heterodimeric complex"/>
    <property type="evidence" value="ECO:0007669"/>
    <property type="project" value="TreeGrafter"/>
</dbReference>
<evidence type="ECO:0000256" key="1">
    <source>
        <dbReference type="ARBA" id="ARBA00023040"/>
    </source>
</evidence>
<dbReference type="GO" id="GO:0007214">
    <property type="term" value="P:gamma-aminobutyric acid signaling pathway"/>
    <property type="evidence" value="ECO:0007669"/>
    <property type="project" value="TreeGrafter"/>
</dbReference>
<organism evidence="6 7">
    <name type="scientific">Araneus ventricosus</name>
    <name type="common">Orbweaver spider</name>
    <name type="synonym">Epeira ventricosa</name>
    <dbReference type="NCBI Taxonomy" id="182803"/>
    <lineage>
        <taxon>Eukaryota</taxon>
        <taxon>Metazoa</taxon>
        <taxon>Ecdysozoa</taxon>
        <taxon>Arthropoda</taxon>
        <taxon>Chelicerata</taxon>
        <taxon>Arachnida</taxon>
        <taxon>Araneae</taxon>
        <taxon>Araneomorphae</taxon>
        <taxon>Entelegynae</taxon>
        <taxon>Araneoidea</taxon>
        <taxon>Araneidae</taxon>
        <taxon>Araneus</taxon>
    </lineage>
</organism>
<dbReference type="GO" id="GO:0004965">
    <property type="term" value="F:G protein-coupled GABA receptor activity"/>
    <property type="evidence" value="ECO:0007669"/>
    <property type="project" value="InterPro"/>
</dbReference>
<dbReference type="Proteomes" id="UP000499080">
    <property type="component" value="Unassembled WGS sequence"/>
</dbReference>
<evidence type="ECO:0000256" key="5">
    <source>
        <dbReference type="SAM" id="SignalP"/>
    </source>
</evidence>
<comment type="caution">
    <text evidence="6">The sequence shown here is derived from an EMBL/GenBank/DDBJ whole genome shotgun (WGS) entry which is preliminary data.</text>
</comment>
<keyword evidence="1" id="KW-0297">G-protein coupled receptor</keyword>
<dbReference type="InterPro" id="IPR028082">
    <property type="entry name" value="Peripla_BP_I"/>
</dbReference>
<dbReference type="SUPFAM" id="SSF53822">
    <property type="entry name" value="Periplasmic binding protein-like I"/>
    <property type="match status" value="1"/>
</dbReference>
<dbReference type="AlphaFoldDB" id="A0A4Y2SE25"/>
<reference evidence="6 7" key="1">
    <citation type="journal article" date="2019" name="Sci. Rep.">
        <title>Orb-weaving spider Araneus ventricosus genome elucidates the spidroin gene catalogue.</title>
        <authorList>
            <person name="Kono N."/>
            <person name="Nakamura H."/>
            <person name="Ohtoshi R."/>
            <person name="Moran D.A.P."/>
            <person name="Shinohara A."/>
            <person name="Yoshida Y."/>
            <person name="Fujiwara M."/>
            <person name="Mori M."/>
            <person name="Tomita M."/>
            <person name="Arakawa K."/>
        </authorList>
    </citation>
    <scope>NUCLEOTIDE SEQUENCE [LARGE SCALE GENOMIC DNA]</scope>
</reference>
<evidence type="ECO:0000313" key="6">
    <source>
        <dbReference type="EMBL" id="GBN85569.1"/>
    </source>
</evidence>
<dbReference type="EMBL" id="BGPR01020841">
    <property type="protein sequence ID" value="GBN85569.1"/>
    <property type="molecule type" value="Genomic_DNA"/>
</dbReference>
<feature type="chain" id="PRO_5021274962" description="Receptor ligand binding region domain-containing protein" evidence="5">
    <location>
        <begin position="24"/>
        <end position="96"/>
    </location>
</feature>
<dbReference type="PANTHER" id="PTHR10519:SF77">
    <property type="entry name" value="GAMMA-AMINOBUTYRIC ACID TYPE B RECEPTOR SUBUNIT 1"/>
    <property type="match status" value="1"/>
</dbReference>
<accession>A0A4Y2SE25</accession>
<sequence>MQGRAMLVACWALLLLALGPAQGAVPTRVQPDTSVQKQEKDLYIGAIFPINGTGGWLGGQGCLPAALMALEDVNAEPNLLPGYRMKMPYNDSQVRK</sequence>
<dbReference type="OrthoDB" id="17569at2759"/>
<keyword evidence="4" id="KW-0807">Transducer</keyword>
<dbReference type="InterPro" id="IPR002455">
    <property type="entry name" value="GPCR3_GABA-B"/>
</dbReference>
<dbReference type="Gene3D" id="3.40.50.2300">
    <property type="match status" value="1"/>
</dbReference>
<dbReference type="PANTHER" id="PTHR10519">
    <property type="entry name" value="GABA-B RECEPTOR"/>
    <property type="match status" value="1"/>
</dbReference>
<proteinExistence type="predicted"/>
<evidence type="ECO:0000256" key="4">
    <source>
        <dbReference type="ARBA" id="ARBA00023224"/>
    </source>
</evidence>
<evidence type="ECO:0000256" key="3">
    <source>
        <dbReference type="ARBA" id="ARBA00023180"/>
    </source>
</evidence>
<name>A0A4Y2SE25_ARAVE</name>
<feature type="signal peptide" evidence="5">
    <location>
        <begin position="1"/>
        <end position="23"/>
    </location>
</feature>
<protein>
    <recommendedName>
        <fullName evidence="8">Receptor ligand binding region domain-containing protein</fullName>
    </recommendedName>
</protein>
<gene>
    <name evidence="6" type="ORF">AVEN_80116_1</name>
</gene>